<dbReference type="PANTHER" id="PTHR24559:SF430">
    <property type="entry name" value="RNA-DIRECTED DNA POLYMERASE"/>
    <property type="match status" value="1"/>
</dbReference>
<sequence>MASGGRGRGFGGEEEKVKREREKEEEEEGEGDGGSDGWRRSGGGGEGEGRGVWVHDLTPTNPRDRIHPKDMSSEILGGRHTLRLQRYLKETHSQYFPSNNLDIPYENQVSHDRRHGRSTPSRRGKDDEWVEETKGTEKAPPKVQPTDELLNIVLVPGDPEKTTRIGSQMENYVRERIIMDIFAWTPQDLERINPNVITHHLNIDSQCQACQTKEETFRDLNKACPKDFYPLPRIDQLVDSTFGCELLSMIDTSQRYHQIMLALDDHKKVSFITFAGTLCYMAMPSGLKNAGKCAFRVQGGCFLGFMVIQRGIEANPLKIKVILDMKASTNVNEVQKLTEG</sequence>
<keyword evidence="3" id="KW-1185">Reference proteome</keyword>
<dbReference type="Gene3D" id="3.30.70.270">
    <property type="match status" value="1"/>
</dbReference>
<proteinExistence type="predicted"/>
<reference evidence="2" key="1">
    <citation type="submission" date="2020-06" db="EMBL/GenBank/DDBJ databases">
        <authorList>
            <person name="Li T."/>
            <person name="Hu X."/>
            <person name="Zhang T."/>
            <person name="Song X."/>
            <person name="Zhang H."/>
            <person name="Dai N."/>
            <person name="Sheng W."/>
            <person name="Hou X."/>
            <person name="Wei L."/>
        </authorList>
    </citation>
    <scope>NUCLEOTIDE SEQUENCE</scope>
    <source>
        <strain evidence="2">K16</strain>
        <tissue evidence="2">Leaf</tissue>
    </source>
</reference>
<feature type="compositionally biased region" description="Basic residues" evidence="1">
    <location>
        <begin position="112"/>
        <end position="122"/>
    </location>
</feature>
<dbReference type="InterPro" id="IPR043128">
    <property type="entry name" value="Rev_trsase/Diguanyl_cyclase"/>
</dbReference>
<dbReference type="PANTHER" id="PTHR24559">
    <property type="entry name" value="TRANSPOSON TY3-I GAG-POL POLYPROTEIN"/>
    <property type="match status" value="1"/>
</dbReference>
<feature type="compositionally biased region" description="Gly residues" evidence="1">
    <location>
        <begin position="1"/>
        <end position="10"/>
    </location>
</feature>
<accession>A0AAE1WIU3</accession>
<evidence type="ECO:0000313" key="2">
    <source>
        <dbReference type="EMBL" id="KAK4394106.1"/>
    </source>
</evidence>
<organism evidence="2 3">
    <name type="scientific">Sesamum angolense</name>
    <dbReference type="NCBI Taxonomy" id="2727404"/>
    <lineage>
        <taxon>Eukaryota</taxon>
        <taxon>Viridiplantae</taxon>
        <taxon>Streptophyta</taxon>
        <taxon>Embryophyta</taxon>
        <taxon>Tracheophyta</taxon>
        <taxon>Spermatophyta</taxon>
        <taxon>Magnoliopsida</taxon>
        <taxon>eudicotyledons</taxon>
        <taxon>Gunneridae</taxon>
        <taxon>Pentapetalae</taxon>
        <taxon>asterids</taxon>
        <taxon>lamiids</taxon>
        <taxon>Lamiales</taxon>
        <taxon>Pedaliaceae</taxon>
        <taxon>Sesamum</taxon>
    </lineage>
</organism>
<feature type="region of interest" description="Disordered" evidence="1">
    <location>
        <begin position="95"/>
        <end position="143"/>
    </location>
</feature>
<gene>
    <name evidence="2" type="ORF">Sango_1881400</name>
</gene>
<feature type="compositionally biased region" description="Basic and acidic residues" evidence="1">
    <location>
        <begin position="123"/>
        <end position="140"/>
    </location>
</feature>
<dbReference type="AlphaFoldDB" id="A0AAE1WIU3"/>
<dbReference type="Proteomes" id="UP001289374">
    <property type="component" value="Unassembled WGS sequence"/>
</dbReference>
<evidence type="ECO:0000256" key="1">
    <source>
        <dbReference type="SAM" id="MobiDB-lite"/>
    </source>
</evidence>
<protein>
    <submittedName>
        <fullName evidence="2">Uncharacterized protein</fullName>
    </submittedName>
</protein>
<feature type="compositionally biased region" description="Gly residues" evidence="1">
    <location>
        <begin position="34"/>
        <end position="46"/>
    </location>
</feature>
<feature type="compositionally biased region" description="Basic and acidic residues" evidence="1">
    <location>
        <begin position="62"/>
        <end position="72"/>
    </location>
</feature>
<dbReference type="InterPro" id="IPR043502">
    <property type="entry name" value="DNA/RNA_pol_sf"/>
</dbReference>
<dbReference type="SUPFAM" id="SSF56672">
    <property type="entry name" value="DNA/RNA polymerases"/>
    <property type="match status" value="1"/>
</dbReference>
<dbReference type="Gene3D" id="3.10.10.10">
    <property type="entry name" value="HIV Type 1 Reverse Transcriptase, subunit A, domain 1"/>
    <property type="match status" value="1"/>
</dbReference>
<name>A0AAE1WIU3_9LAMI</name>
<dbReference type="EMBL" id="JACGWL010000010">
    <property type="protein sequence ID" value="KAK4394106.1"/>
    <property type="molecule type" value="Genomic_DNA"/>
</dbReference>
<evidence type="ECO:0000313" key="3">
    <source>
        <dbReference type="Proteomes" id="UP001289374"/>
    </source>
</evidence>
<feature type="compositionally biased region" description="Acidic residues" evidence="1">
    <location>
        <begin position="23"/>
        <end position="33"/>
    </location>
</feature>
<comment type="caution">
    <text evidence="2">The sequence shown here is derived from an EMBL/GenBank/DDBJ whole genome shotgun (WGS) entry which is preliminary data.</text>
</comment>
<feature type="compositionally biased region" description="Basic and acidic residues" evidence="1">
    <location>
        <begin position="11"/>
        <end position="22"/>
    </location>
</feature>
<dbReference type="InterPro" id="IPR053134">
    <property type="entry name" value="RNA-dir_DNA_polymerase"/>
</dbReference>
<reference evidence="2" key="2">
    <citation type="journal article" date="2024" name="Plant">
        <title>Genomic evolution and insights into agronomic trait innovations of Sesamum species.</title>
        <authorList>
            <person name="Miao H."/>
            <person name="Wang L."/>
            <person name="Qu L."/>
            <person name="Liu H."/>
            <person name="Sun Y."/>
            <person name="Le M."/>
            <person name="Wang Q."/>
            <person name="Wei S."/>
            <person name="Zheng Y."/>
            <person name="Lin W."/>
            <person name="Duan Y."/>
            <person name="Cao H."/>
            <person name="Xiong S."/>
            <person name="Wang X."/>
            <person name="Wei L."/>
            <person name="Li C."/>
            <person name="Ma Q."/>
            <person name="Ju M."/>
            <person name="Zhao R."/>
            <person name="Li G."/>
            <person name="Mu C."/>
            <person name="Tian Q."/>
            <person name="Mei H."/>
            <person name="Zhang T."/>
            <person name="Gao T."/>
            <person name="Zhang H."/>
        </authorList>
    </citation>
    <scope>NUCLEOTIDE SEQUENCE</scope>
    <source>
        <strain evidence="2">K16</strain>
    </source>
</reference>
<feature type="region of interest" description="Disordered" evidence="1">
    <location>
        <begin position="1"/>
        <end position="74"/>
    </location>
</feature>